<keyword evidence="3" id="KW-0804">Transcription</keyword>
<keyword evidence="2" id="KW-0805">Transcription regulation</keyword>
<dbReference type="InParanoid" id="A0A369JFX7"/>
<evidence type="ECO:0000256" key="3">
    <source>
        <dbReference type="ARBA" id="ARBA00023163"/>
    </source>
</evidence>
<gene>
    <name evidence="5" type="ORF">Hypma_011997</name>
</gene>
<keyword evidence="6" id="KW-1185">Reference proteome</keyword>
<dbReference type="OrthoDB" id="10264870at2759"/>
<dbReference type="Pfam" id="PF12767">
    <property type="entry name" value="SAGA-Tad1"/>
    <property type="match status" value="1"/>
</dbReference>
<evidence type="ECO:0008006" key="7">
    <source>
        <dbReference type="Google" id="ProtNLM"/>
    </source>
</evidence>
<dbReference type="Proteomes" id="UP000076154">
    <property type="component" value="Unassembled WGS sequence"/>
</dbReference>
<dbReference type="PANTHER" id="PTHR21277">
    <property type="entry name" value="TRANSCRIPTIONAL ADAPTER 1"/>
    <property type="match status" value="1"/>
</dbReference>
<evidence type="ECO:0000313" key="5">
    <source>
        <dbReference type="EMBL" id="RDB20808.1"/>
    </source>
</evidence>
<dbReference type="GO" id="GO:0006357">
    <property type="term" value="P:regulation of transcription by RNA polymerase II"/>
    <property type="evidence" value="ECO:0007669"/>
    <property type="project" value="TreeGrafter"/>
</dbReference>
<comment type="subcellular location">
    <subcellularLocation>
        <location evidence="1">Nucleus</location>
    </subcellularLocation>
</comment>
<comment type="caution">
    <text evidence="5">The sequence shown here is derived from an EMBL/GenBank/DDBJ whole genome shotgun (WGS) entry which is preliminary data.</text>
</comment>
<sequence length="337" mass="37192">MSLSSTSRIKAALVEQLGANAQPYFAALKSFVTGQSSRSEFDESIRQLLDVPTLVQLHNALIISLFDSTTHRQAPLTIPTPTQVHKQVPQKRKRTDDYNHSLRSTRLKRYALGVGKRERERIRGLDSVEPPSARLPTDEISSERGVVLLSERGDPPGSRLPVHLYSISRAPTLNHIADRMNLISAQNNLGPPARAVPALMNLACEVCPFHIYIWHVSSKAKETQAKLKQLITHALTLTSTSHAISSISPSASAQTPHRPAPILDPSAFQTLFTIAPADLPNKSATAMRLALGETDIVDDNYHDVVLLKDREVRDQRWQIVALLAERSAVRDGLRGIT</sequence>
<evidence type="ECO:0000313" key="6">
    <source>
        <dbReference type="Proteomes" id="UP000076154"/>
    </source>
</evidence>
<evidence type="ECO:0000256" key="4">
    <source>
        <dbReference type="ARBA" id="ARBA00023242"/>
    </source>
</evidence>
<dbReference type="GO" id="GO:0003713">
    <property type="term" value="F:transcription coactivator activity"/>
    <property type="evidence" value="ECO:0007669"/>
    <property type="project" value="TreeGrafter"/>
</dbReference>
<dbReference type="GO" id="GO:0000124">
    <property type="term" value="C:SAGA complex"/>
    <property type="evidence" value="ECO:0007669"/>
    <property type="project" value="TreeGrafter"/>
</dbReference>
<dbReference type="STRING" id="39966.A0A369JFX7"/>
<dbReference type="InterPro" id="IPR024738">
    <property type="entry name" value="Hfi1/Tada1"/>
</dbReference>
<dbReference type="GO" id="GO:0005634">
    <property type="term" value="C:nucleus"/>
    <property type="evidence" value="ECO:0007669"/>
    <property type="project" value="UniProtKB-SubCell"/>
</dbReference>
<proteinExistence type="predicted"/>
<dbReference type="PANTHER" id="PTHR21277:SF5">
    <property type="entry name" value="TRANSCRIPTIONAL ADAPTER 1"/>
    <property type="match status" value="1"/>
</dbReference>
<evidence type="ECO:0000256" key="1">
    <source>
        <dbReference type="ARBA" id="ARBA00004123"/>
    </source>
</evidence>
<evidence type="ECO:0000256" key="2">
    <source>
        <dbReference type="ARBA" id="ARBA00023015"/>
    </source>
</evidence>
<accession>A0A369JFX7</accession>
<organism evidence="5 6">
    <name type="scientific">Hypsizygus marmoreus</name>
    <name type="common">White beech mushroom</name>
    <name type="synonym">Agaricus marmoreus</name>
    <dbReference type="NCBI Taxonomy" id="39966"/>
    <lineage>
        <taxon>Eukaryota</taxon>
        <taxon>Fungi</taxon>
        <taxon>Dikarya</taxon>
        <taxon>Basidiomycota</taxon>
        <taxon>Agaricomycotina</taxon>
        <taxon>Agaricomycetes</taxon>
        <taxon>Agaricomycetidae</taxon>
        <taxon>Agaricales</taxon>
        <taxon>Tricholomatineae</taxon>
        <taxon>Lyophyllaceae</taxon>
        <taxon>Hypsizygus</taxon>
    </lineage>
</organism>
<dbReference type="EMBL" id="LUEZ02000056">
    <property type="protein sequence ID" value="RDB20808.1"/>
    <property type="molecule type" value="Genomic_DNA"/>
</dbReference>
<keyword evidence="4" id="KW-0539">Nucleus</keyword>
<name>A0A369JFX7_HYPMA</name>
<dbReference type="AlphaFoldDB" id="A0A369JFX7"/>
<reference evidence="5" key="1">
    <citation type="submission" date="2018-04" db="EMBL/GenBank/DDBJ databases">
        <title>Whole genome sequencing of Hypsizygus marmoreus.</title>
        <authorList>
            <person name="Choi I.-G."/>
            <person name="Min B."/>
            <person name="Kim J.-G."/>
            <person name="Kim S."/>
            <person name="Oh Y.-L."/>
            <person name="Kong W.-S."/>
            <person name="Park H."/>
            <person name="Jeong J."/>
            <person name="Song E.-S."/>
        </authorList>
    </citation>
    <scope>NUCLEOTIDE SEQUENCE [LARGE SCALE GENOMIC DNA]</scope>
    <source>
        <strain evidence="5">51987-8</strain>
    </source>
</reference>
<protein>
    <recommendedName>
        <fullName evidence="7">Transcriptional regulator of RNA polII, SAGA, subunit-domain-containing protein</fullName>
    </recommendedName>
</protein>